<dbReference type="PROSITE" id="PS50206">
    <property type="entry name" value="RHODANESE_3"/>
    <property type="match status" value="1"/>
</dbReference>
<dbReference type="Gene3D" id="3.40.250.10">
    <property type="entry name" value="Rhodanese-like domain"/>
    <property type="match status" value="1"/>
</dbReference>
<feature type="transmembrane region" description="Helical" evidence="1">
    <location>
        <begin position="115"/>
        <end position="133"/>
    </location>
</feature>
<keyword evidence="1" id="KW-1133">Transmembrane helix</keyword>
<evidence type="ECO:0000313" key="3">
    <source>
        <dbReference type="EMBL" id="SFQ75363.1"/>
    </source>
</evidence>
<dbReference type="STRING" id="1002526.SAMN05216578_10372"/>
<dbReference type="OrthoDB" id="1445766at2"/>
<dbReference type="AlphaFoldDB" id="A0A1I6B382"/>
<protein>
    <submittedName>
        <fullName evidence="3">Rhodanese-related sulfurtransferase</fullName>
    </submittedName>
</protein>
<keyword evidence="1" id="KW-0812">Transmembrane</keyword>
<dbReference type="GO" id="GO:0004792">
    <property type="term" value="F:thiosulfate-cyanide sulfurtransferase activity"/>
    <property type="evidence" value="ECO:0007669"/>
    <property type="project" value="TreeGrafter"/>
</dbReference>
<dbReference type="SMART" id="SM00450">
    <property type="entry name" value="RHOD"/>
    <property type="match status" value="1"/>
</dbReference>
<dbReference type="SUPFAM" id="SSF52821">
    <property type="entry name" value="Rhodanese/Cell cycle control phosphatase"/>
    <property type="match status" value="1"/>
</dbReference>
<dbReference type="Pfam" id="PF00581">
    <property type="entry name" value="Rhodanese"/>
    <property type="match status" value="1"/>
</dbReference>
<gene>
    <name evidence="3" type="ORF">SAMN05216578_10372</name>
</gene>
<dbReference type="Pfam" id="PF11127">
    <property type="entry name" value="YgaP-like_TM"/>
    <property type="match status" value="1"/>
</dbReference>
<feature type="transmembrane region" description="Helical" evidence="1">
    <location>
        <begin position="139"/>
        <end position="163"/>
    </location>
</feature>
<name>A0A1I6B382_9GAMM</name>
<proteinExistence type="predicted"/>
<dbReference type="Proteomes" id="UP000242815">
    <property type="component" value="Unassembled WGS sequence"/>
</dbReference>
<dbReference type="InterPro" id="IPR001763">
    <property type="entry name" value="Rhodanese-like_dom"/>
</dbReference>
<dbReference type="RefSeq" id="WP_090537883.1">
    <property type="nucleotide sequence ID" value="NZ_FOYD01000003.1"/>
</dbReference>
<keyword evidence="3" id="KW-0808">Transferase</keyword>
<evidence type="ECO:0000313" key="4">
    <source>
        <dbReference type="Proteomes" id="UP000242815"/>
    </source>
</evidence>
<sequence length="175" mass="18831">MSLKSVSPQAARQLLDAGAVLVDIRGADEYAREHIRGARHLSLDQLNAAGTELVGSKAVIFHCRGGQRTRMNEARLAACVSCDAYMLEGGIQAWKAAGLEVEQDPTQPLELQRQVMIAAGSLVLLGVLLGYALSPWLFLLSGFVGAGLIFAGISGFCGMALLLQRMPWNRRLNQP</sequence>
<dbReference type="InterPro" id="IPR036873">
    <property type="entry name" value="Rhodanese-like_dom_sf"/>
</dbReference>
<reference evidence="3 4" key="1">
    <citation type="submission" date="2016-10" db="EMBL/GenBank/DDBJ databases">
        <authorList>
            <person name="de Groot N.N."/>
        </authorList>
    </citation>
    <scope>NUCLEOTIDE SEQUENCE [LARGE SCALE GENOMIC DNA]</scope>
    <source>
        <strain evidence="3 4">JCM 18415</strain>
    </source>
</reference>
<accession>A0A1I6B382</accession>
<keyword evidence="1" id="KW-0472">Membrane</keyword>
<evidence type="ECO:0000256" key="1">
    <source>
        <dbReference type="SAM" id="Phobius"/>
    </source>
</evidence>
<feature type="domain" description="Rhodanese" evidence="2">
    <location>
        <begin position="15"/>
        <end position="103"/>
    </location>
</feature>
<dbReference type="Gene3D" id="6.10.140.1340">
    <property type="match status" value="1"/>
</dbReference>
<dbReference type="PANTHER" id="PTHR44086:SF10">
    <property type="entry name" value="THIOSULFATE SULFURTRANSFERASE_RHODANESE-LIKE DOMAIN-CONTAINING PROTEIN 3"/>
    <property type="match status" value="1"/>
</dbReference>
<organism evidence="3 4">
    <name type="scientific">Halopseudomonas formosensis</name>
    <dbReference type="NCBI Taxonomy" id="1002526"/>
    <lineage>
        <taxon>Bacteria</taxon>
        <taxon>Pseudomonadati</taxon>
        <taxon>Pseudomonadota</taxon>
        <taxon>Gammaproteobacteria</taxon>
        <taxon>Pseudomonadales</taxon>
        <taxon>Pseudomonadaceae</taxon>
        <taxon>Halopseudomonas</taxon>
    </lineage>
</organism>
<dbReference type="EMBL" id="FOYD01000003">
    <property type="protein sequence ID" value="SFQ75363.1"/>
    <property type="molecule type" value="Genomic_DNA"/>
</dbReference>
<dbReference type="InterPro" id="IPR021309">
    <property type="entry name" value="YgaP-like_TM"/>
</dbReference>
<evidence type="ECO:0000259" key="2">
    <source>
        <dbReference type="PROSITE" id="PS50206"/>
    </source>
</evidence>
<dbReference type="PANTHER" id="PTHR44086">
    <property type="entry name" value="THIOSULFATE SULFURTRANSFERASE RDL2, MITOCHONDRIAL-RELATED"/>
    <property type="match status" value="1"/>
</dbReference>